<dbReference type="InterPro" id="IPR020892">
    <property type="entry name" value="Cyclophilin-type_PPIase_CS"/>
</dbReference>
<sequence>NITNPRTYFDITIGGAPAGRIVFELYADVVPKTAENFRVLCKGDTERDGVKLAFAGCLFHRVIKQFMLQGGDFTAGNGTGGLSIYGEKFEDENFTLKHTSPGLLSMANSGPGTNGSQFFITTVPTPHLDGKHVVFGRVLKGMSVVRRIESLPTDKSDRPKSDIMIASCGELLPNEDDGIPPPTDGDLYEDYPEDMGTGEQAPAELLRIAGAVKTLGNDLFKRGEYGPAIEKYAKAVRYLNALHPSPEDVEGIEAADKKTLFGIKTSSLLNTAMCELKLTKWRDAILTTDTVLDLSKTLAAFPDLALAPTDICKAHFRRAQALAKVGEEEAAIVSLQAALTLVPEDKLVQRELLVVTRSMKEKSEKQKRAYAKMFA</sequence>
<feature type="non-terminal residue" evidence="8">
    <location>
        <position position="1"/>
    </location>
</feature>
<gene>
    <name evidence="8" type="ORF">BDK51DRAFT_19228</name>
</gene>
<evidence type="ECO:0000256" key="2">
    <source>
        <dbReference type="ARBA" id="ARBA00013194"/>
    </source>
</evidence>
<accession>A0A4P9WI17</accession>
<protein>
    <recommendedName>
        <fullName evidence="2">peptidylprolyl isomerase</fullName>
        <ecNumber evidence="2">5.2.1.8</ecNumber>
    </recommendedName>
</protein>
<dbReference type="CDD" id="cd01926">
    <property type="entry name" value="cyclophilin_ABH_like"/>
    <property type="match status" value="1"/>
</dbReference>
<dbReference type="Gene3D" id="2.40.100.10">
    <property type="entry name" value="Cyclophilin-like"/>
    <property type="match status" value="1"/>
</dbReference>
<dbReference type="OrthoDB" id="407558at2759"/>
<reference evidence="9" key="1">
    <citation type="journal article" date="2018" name="Nat. Microbiol.">
        <title>Leveraging single-cell genomics to expand the fungal tree of life.</title>
        <authorList>
            <person name="Ahrendt S.R."/>
            <person name="Quandt C.A."/>
            <person name="Ciobanu D."/>
            <person name="Clum A."/>
            <person name="Salamov A."/>
            <person name="Andreopoulos B."/>
            <person name="Cheng J.F."/>
            <person name="Woyke T."/>
            <person name="Pelin A."/>
            <person name="Henrissat B."/>
            <person name="Reynolds N.K."/>
            <person name="Benny G.L."/>
            <person name="Smith M.E."/>
            <person name="James T.Y."/>
            <person name="Grigoriev I.V."/>
        </authorList>
    </citation>
    <scope>NUCLEOTIDE SEQUENCE [LARGE SCALE GENOMIC DNA]</scope>
</reference>
<evidence type="ECO:0000256" key="5">
    <source>
        <dbReference type="ARBA" id="ARBA00023110"/>
    </source>
</evidence>
<dbReference type="PANTHER" id="PTHR11071">
    <property type="entry name" value="PEPTIDYL-PROLYL CIS-TRANS ISOMERASE"/>
    <property type="match status" value="1"/>
</dbReference>
<dbReference type="Proteomes" id="UP000269721">
    <property type="component" value="Unassembled WGS sequence"/>
</dbReference>
<evidence type="ECO:0000256" key="6">
    <source>
        <dbReference type="ARBA" id="ARBA00023235"/>
    </source>
</evidence>
<evidence type="ECO:0000256" key="4">
    <source>
        <dbReference type="ARBA" id="ARBA00022803"/>
    </source>
</evidence>
<dbReference type="PRINTS" id="PR00153">
    <property type="entry name" value="CSAPPISMRASE"/>
</dbReference>
<dbReference type="FunFam" id="2.40.100.10:FF:000025">
    <property type="entry name" value="Peptidyl-prolyl cis-trans isomerase CYP19-2"/>
    <property type="match status" value="1"/>
</dbReference>
<dbReference type="GO" id="GO:0005737">
    <property type="term" value="C:cytoplasm"/>
    <property type="evidence" value="ECO:0007669"/>
    <property type="project" value="TreeGrafter"/>
</dbReference>
<dbReference type="InterPro" id="IPR011990">
    <property type="entry name" value="TPR-like_helical_dom_sf"/>
</dbReference>
<keyword evidence="5" id="KW-0697">Rotamase</keyword>
<dbReference type="EC" id="5.2.1.8" evidence="2"/>
<dbReference type="Pfam" id="PF00160">
    <property type="entry name" value="Pro_isomerase"/>
    <property type="match status" value="1"/>
</dbReference>
<dbReference type="FunFam" id="1.25.40.10:FF:000029">
    <property type="entry name" value="peptidyl-prolyl cis-trans isomerase D"/>
    <property type="match status" value="1"/>
</dbReference>
<organism evidence="8 9">
    <name type="scientific">Blyttiomyces helicus</name>
    <dbReference type="NCBI Taxonomy" id="388810"/>
    <lineage>
        <taxon>Eukaryota</taxon>
        <taxon>Fungi</taxon>
        <taxon>Fungi incertae sedis</taxon>
        <taxon>Chytridiomycota</taxon>
        <taxon>Chytridiomycota incertae sedis</taxon>
        <taxon>Chytridiomycetes</taxon>
        <taxon>Chytridiomycetes incertae sedis</taxon>
        <taxon>Blyttiomyces</taxon>
    </lineage>
</organism>
<dbReference type="GO" id="GO:0003755">
    <property type="term" value="F:peptidyl-prolyl cis-trans isomerase activity"/>
    <property type="evidence" value="ECO:0007669"/>
    <property type="project" value="UniProtKB-KW"/>
</dbReference>
<dbReference type="PROSITE" id="PS00170">
    <property type="entry name" value="CSA_PPIASE_1"/>
    <property type="match status" value="1"/>
</dbReference>
<dbReference type="Gene3D" id="1.25.40.10">
    <property type="entry name" value="Tetratricopeptide repeat domain"/>
    <property type="match status" value="1"/>
</dbReference>
<evidence type="ECO:0000256" key="3">
    <source>
        <dbReference type="ARBA" id="ARBA00022737"/>
    </source>
</evidence>
<dbReference type="GO" id="GO:0042026">
    <property type="term" value="P:protein refolding"/>
    <property type="evidence" value="ECO:0007669"/>
    <property type="project" value="UniProtKB-ARBA"/>
</dbReference>
<dbReference type="SMART" id="SM00028">
    <property type="entry name" value="TPR"/>
    <property type="match status" value="3"/>
</dbReference>
<keyword evidence="3" id="KW-0677">Repeat</keyword>
<dbReference type="EMBL" id="KZ994612">
    <property type="protein sequence ID" value="RKO92499.1"/>
    <property type="molecule type" value="Genomic_DNA"/>
</dbReference>
<dbReference type="PROSITE" id="PS50072">
    <property type="entry name" value="CSA_PPIASE_2"/>
    <property type="match status" value="1"/>
</dbReference>
<evidence type="ECO:0000313" key="8">
    <source>
        <dbReference type="EMBL" id="RKO92499.1"/>
    </source>
</evidence>
<dbReference type="InterPro" id="IPR029000">
    <property type="entry name" value="Cyclophilin-like_dom_sf"/>
</dbReference>
<evidence type="ECO:0000313" key="9">
    <source>
        <dbReference type="Proteomes" id="UP000269721"/>
    </source>
</evidence>
<dbReference type="SUPFAM" id="SSF50891">
    <property type="entry name" value="Cyclophilin-like"/>
    <property type="match status" value="1"/>
</dbReference>
<comment type="catalytic activity">
    <reaction evidence="1">
        <text>[protein]-peptidylproline (omega=180) = [protein]-peptidylproline (omega=0)</text>
        <dbReference type="Rhea" id="RHEA:16237"/>
        <dbReference type="Rhea" id="RHEA-COMP:10747"/>
        <dbReference type="Rhea" id="RHEA-COMP:10748"/>
        <dbReference type="ChEBI" id="CHEBI:83833"/>
        <dbReference type="ChEBI" id="CHEBI:83834"/>
        <dbReference type="EC" id="5.2.1.8"/>
    </reaction>
</comment>
<evidence type="ECO:0000259" key="7">
    <source>
        <dbReference type="PROSITE" id="PS50072"/>
    </source>
</evidence>
<keyword evidence="9" id="KW-1185">Reference proteome</keyword>
<feature type="domain" description="PPIase cyclophilin-type" evidence="7">
    <location>
        <begin position="8"/>
        <end position="170"/>
    </location>
</feature>
<proteinExistence type="predicted"/>
<name>A0A4P9WI17_9FUNG</name>
<dbReference type="InterPro" id="IPR019734">
    <property type="entry name" value="TPR_rpt"/>
</dbReference>
<keyword evidence="6 8" id="KW-0413">Isomerase</keyword>
<dbReference type="GO" id="GO:0016018">
    <property type="term" value="F:cyclosporin A binding"/>
    <property type="evidence" value="ECO:0007669"/>
    <property type="project" value="TreeGrafter"/>
</dbReference>
<dbReference type="InterPro" id="IPR002130">
    <property type="entry name" value="Cyclophilin-type_PPIase_dom"/>
</dbReference>
<evidence type="ECO:0000256" key="1">
    <source>
        <dbReference type="ARBA" id="ARBA00000971"/>
    </source>
</evidence>
<dbReference type="AlphaFoldDB" id="A0A4P9WI17"/>
<keyword evidence="4" id="KW-0802">TPR repeat</keyword>
<dbReference type="SUPFAM" id="SSF48452">
    <property type="entry name" value="TPR-like"/>
    <property type="match status" value="1"/>
</dbReference>
<dbReference type="PANTHER" id="PTHR11071:SF561">
    <property type="entry name" value="PEPTIDYL-PROLYL CIS-TRANS ISOMERASE D-RELATED"/>
    <property type="match status" value="1"/>
</dbReference>